<gene>
    <name evidence="1" type="ORF">HNQ60_001091</name>
</gene>
<dbReference type="RefSeq" id="WP_184329986.1">
    <property type="nucleotide sequence ID" value="NZ_JACHHZ010000001.1"/>
</dbReference>
<protein>
    <submittedName>
        <fullName evidence="1">Uncharacterized protein</fullName>
    </submittedName>
</protein>
<keyword evidence="2" id="KW-1185">Reference proteome</keyword>
<reference evidence="1 2" key="1">
    <citation type="submission" date="2020-08" db="EMBL/GenBank/DDBJ databases">
        <title>Genomic Encyclopedia of Type Strains, Phase IV (KMG-IV): sequencing the most valuable type-strain genomes for metagenomic binning, comparative biology and taxonomic classification.</title>
        <authorList>
            <person name="Goeker M."/>
        </authorList>
    </citation>
    <scope>NUCLEOTIDE SEQUENCE [LARGE SCALE GENOMIC DNA]</scope>
    <source>
        <strain evidence="1 2">DSM 26723</strain>
    </source>
</reference>
<name>A0A841HJP5_9GAMM</name>
<dbReference type="EMBL" id="JACHHZ010000001">
    <property type="protein sequence ID" value="MBB6092245.1"/>
    <property type="molecule type" value="Genomic_DNA"/>
</dbReference>
<proteinExistence type="predicted"/>
<organism evidence="1 2">
    <name type="scientific">Povalibacter uvarum</name>
    <dbReference type="NCBI Taxonomy" id="732238"/>
    <lineage>
        <taxon>Bacteria</taxon>
        <taxon>Pseudomonadati</taxon>
        <taxon>Pseudomonadota</taxon>
        <taxon>Gammaproteobacteria</taxon>
        <taxon>Steroidobacterales</taxon>
        <taxon>Steroidobacteraceae</taxon>
        <taxon>Povalibacter</taxon>
    </lineage>
</organism>
<comment type="caution">
    <text evidence="1">The sequence shown here is derived from an EMBL/GenBank/DDBJ whole genome shotgun (WGS) entry which is preliminary data.</text>
</comment>
<dbReference type="AlphaFoldDB" id="A0A841HJP5"/>
<evidence type="ECO:0000313" key="1">
    <source>
        <dbReference type="EMBL" id="MBB6092245.1"/>
    </source>
</evidence>
<dbReference type="Proteomes" id="UP000588068">
    <property type="component" value="Unassembled WGS sequence"/>
</dbReference>
<accession>A0A841HJP5</accession>
<sequence length="68" mass="7669">MEELLERFSDARCFLECAVHSLSARDAGSYAGPEFVCLVHGLNLLRSVYNDLDTHLLTVADARERDQQ</sequence>
<evidence type="ECO:0000313" key="2">
    <source>
        <dbReference type="Proteomes" id="UP000588068"/>
    </source>
</evidence>